<dbReference type="EMBL" id="JAIZAY010000001">
    <property type="protein sequence ID" value="KAJ8048511.1"/>
    <property type="molecule type" value="Genomic_DNA"/>
</dbReference>
<keyword evidence="2" id="KW-0564">Palmitate</keyword>
<dbReference type="Pfam" id="PF03803">
    <property type="entry name" value="Scramblase"/>
    <property type="match status" value="1"/>
</dbReference>
<keyword evidence="2" id="KW-0106">Calcium</keyword>
<dbReference type="InterPro" id="IPR025659">
    <property type="entry name" value="Tubby-like_C"/>
</dbReference>
<dbReference type="SUPFAM" id="SSF54518">
    <property type="entry name" value="Tubby C-terminal domain-like"/>
    <property type="match status" value="1"/>
</dbReference>
<evidence type="ECO:0000256" key="2">
    <source>
        <dbReference type="RuleBase" id="RU363116"/>
    </source>
</evidence>
<evidence type="ECO:0000256" key="3">
    <source>
        <dbReference type="SAM" id="MobiDB-lite"/>
    </source>
</evidence>
<proteinExistence type="inferred from homology"/>
<feature type="compositionally biased region" description="Pro residues" evidence="3">
    <location>
        <begin position="18"/>
        <end position="28"/>
    </location>
</feature>
<dbReference type="PANTHER" id="PTHR23248:SF63">
    <property type="entry name" value="PHOSPHOLIPID SCRAMBLASE"/>
    <property type="match status" value="1"/>
</dbReference>
<name>A0A9Q1HKH5_HOLLE</name>
<feature type="region of interest" description="Disordered" evidence="3">
    <location>
        <begin position="1"/>
        <end position="28"/>
    </location>
</feature>
<comment type="cofactor">
    <cofactor evidence="2">
        <name>Ca(2+)</name>
        <dbReference type="ChEBI" id="CHEBI:29108"/>
    </cofactor>
</comment>
<evidence type="ECO:0000313" key="4">
    <source>
        <dbReference type="EMBL" id="KAJ8048511.1"/>
    </source>
</evidence>
<organism evidence="4 5">
    <name type="scientific">Holothuria leucospilota</name>
    <name type="common">Black long sea cucumber</name>
    <name type="synonym">Mertensiothuria leucospilota</name>
    <dbReference type="NCBI Taxonomy" id="206669"/>
    <lineage>
        <taxon>Eukaryota</taxon>
        <taxon>Metazoa</taxon>
        <taxon>Echinodermata</taxon>
        <taxon>Eleutherozoa</taxon>
        <taxon>Echinozoa</taxon>
        <taxon>Holothuroidea</taxon>
        <taxon>Aspidochirotacea</taxon>
        <taxon>Aspidochirotida</taxon>
        <taxon>Holothuriidae</taxon>
        <taxon>Holothuria</taxon>
    </lineage>
</organism>
<reference evidence="4" key="1">
    <citation type="submission" date="2021-10" db="EMBL/GenBank/DDBJ databases">
        <title>Tropical sea cucumber genome reveals ecological adaptation and Cuvierian tubules defense mechanism.</title>
        <authorList>
            <person name="Chen T."/>
        </authorList>
    </citation>
    <scope>NUCLEOTIDE SEQUENCE</scope>
    <source>
        <strain evidence="4">Nanhai2018</strain>
        <tissue evidence="4">Muscle</tissue>
    </source>
</reference>
<evidence type="ECO:0000256" key="1">
    <source>
        <dbReference type="ARBA" id="ARBA00005350"/>
    </source>
</evidence>
<protein>
    <recommendedName>
        <fullName evidence="2">Phospholipid scramblase</fullName>
    </recommendedName>
</protein>
<dbReference type="AlphaFoldDB" id="A0A9Q1HKH5"/>
<dbReference type="PANTHER" id="PTHR23248">
    <property type="entry name" value="PHOSPHOLIPID SCRAMBLASE-RELATED"/>
    <property type="match status" value="1"/>
</dbReference>
<comment type="function">
    <text evidence="2">May mediate accelerated ATP-independent bidirectional transbilayer migration of phospholipids upon binding calcium ions that results in a loss of phospholipid asymmetry in the plasma membrane.</text>
</comment>
<evidence type="ECO:0000313" key="5">
    <source>
        <dbReference type="Proteomes" id="UP001152320"/>
    </source>
</evidence>
<dbReference type="InterPro" id="IPR005552">
    <property type="entry name" value="Scramblase"/>
</dbReference>
<dbReference type="GO" id="GO:0005886">
    <property type="term" value="C:plasma membrane"/>
    <property type="evidence" value="ECO:0007669"/>
    <property type="project" value="TreeGrafter"/>
</dbReference>
<comment type="caution">
    <text evidence="4">The sequence shown here is derived from an EMBL/GenBank/DDBJ whole genome shotgun (WGS) entry which is preliminary data.</text>
</comment>
<accession>A0A9Q1HKH5</accession>
<dbReference type="Proteomes" id="UP001152320">
    <property type="component" value="Chromosome 1"/>
</dbReference>
<dbReference type="GO" id="GO:0017128">
    <property type="term" value="F:phospholipid scramblase activity"/>
    <property type="evidence" value="ECO:0007669"/>
    <property type="project" value="InterPro"/>
</dbReference>
<keyword evidence="2" id="KW-0449">Lipoprotein</keyword>
<sequence length="271" mass="30139">MDSTKYGVKSESVTVTVPPAPAPPPGQPLPGQQVVQWMPQPEKILGCPPGLEYLTQLDQILVHQQVELLEAFTGWETKNKYQVKNALGQQIFFAAEESGACMRQCCGSERGFTMHVVDNSNQEVLRVVRPFQCCAGCCWCADCCECCAFTISVESPPGQTIGFVRQRASAWKPYYDVLDANSEVILKIRGPCCPCQTICCRGDVDFNVLSVDESQNVGRISKQWAGITKEWFTKADNFGITFPMDLDVKAKGTLMGALFLIEFMYFEEEDN</sequence>
<gene>
    <name evidence="4" type="ORF">HOLleu_00860</name>
</gene>
<comment type="similarity">
    <text evidence="1 2">Belongs to the phospholipid scramblase family.</text>
</comment>
<dbReference type="OrthoDB" id="191150at2759"/>
<keyword evidence="5" id="KW-1185">Reference proteome</keyword>